<name>A0AAE0BVE0_9CHLO</name>
<dbReference type="EMBL" id="LGRX02032799">
    <property type="protein sequence ID" value="KAK3243523.1"/>
    <property type="molecule type" value="Genomic_DNA"/>
</dbReference>
<keyword evidence="2" id="KW-0732">Signal</keyword>
<gene>
    <name evidence="3" type="ORF">CYMTET_46827</name>
</gene>
<feature type="region of interest" description="Disordered" evidence="1">
    <location>
        <begin position="214"/>
        <end position="251"/>
    </location>
</feature>
<keyword evidence="4" id="KW-1185">Reference proteome</keyword>
<organism evidence="3 4">
    <name type="scientific">Cymbomonas tetramitiformis</name>
    <dbReference type="NCBI Taxonomy" id="36881"/>
    <lineage>
        <taxon>Eukaryota</taxon>
        <taxon>Viridiplantae</taxon>
        <taxon>Chlorophyta</taxon>
        <taxon>Pyramimonadophyceae</taxon>
        <taxon>Pyramimonadales</taxon>
        <taxon>Pyramimonadaceae</taxon>
        <taxon>Cymbomonas</taxon>
    </lineage>
</organism>
<evidence type="ECO:0000256" key="1">
    <source>
        <dbReference type="SAM" id="MobiDB-lite"/>
    </source>
</evidence>
<feature type="signal peptide" evidence="2">
    <location>
        <begin position="1"/>
        <end position="24"/>
    </location>
</feature>
<proteinExistence type="predicted"/>
<feature type="region of interest" description="Disordered" evidence="1">
    <location>
        <begin position="66"/>
        <end position="89"/>
    </location>
</feature>
<accession>A0AAE0BVE0</accession>
<evidence type="ECO:0000313" key="4">
    <source>
        <dbReference type="Proteomes" id="UP001190700"/>
    </source>
</evidence>
<feature type="chain" id="PRO_5042149054" evidence="2">
    <location>
        <begin position="25"/>
        <end position="285"/>
    </location>
</feature>
<reference evidence="3 4" key="1">
    <citation type="journal article" date="2015" name="Genome Biol. Evol.">
        <title>Comparative Genomics of a Bacterivorous Green Alga Reveals Evolutionary Causalities and Consequences of Phago-Mixotrophic Mode of Nutrition.</title>
        <authorList>
            <person name="Burns J.A."/>
            <person name="Paasch A."/>
            <person name="Narechania A."/>
            <person name="Kim E."/>
        </authorList>
    </citation>
    <scope>NUCLEOTIDE SEQUENCE [LARGE SCALE GENOMIC DNA]</scope>
    <source>
        <strain evidence="3 4">PLY_AMNH</strain>
    </source>
</reference>
<evidence type="ECO:0000256" key="2">
    <source>
        <dbReference type="SAM" id="SignalP"/>
    </source>
</evidence>
<dbReference type="AlphaFoldDB" id="A0AAE0BVE0"/>
<evidence type="ECO:0000313" key="3">
    <source>
        <dbReference type="EMBL" id="KAK3243523.1"/>
    </source>
</evidence>
<dbReference type="Proteomes" id="UP001190700">
    <property type="component" value="Unassembled WGS sequence"/>
</dbReference>
<protein>
    <submittedName>
        <fullName evidence="3">Uncharacterized protein</fullName>
    </submittedName>
</protein>
<sequence length="285" mass="30667">MHIQALVATFLVALLILDIPLTKSAVTTWRSTDLVHHRERDVDASHGGSPLHSSVKLAPGSVHLHSSVVHKESTKNRSRRRGAPPVVPAARVDPSAADAILRDMYASQQLEDLNDKPPPPPSPMLTPAQMVVNSLLATTEIPASELSSSSDDMSNAKAALDKAMAITYVNSLMSEKAVRDAKAQSAQVEEQYHRHKVRSEYLSKLTNEMTSRLRHSADGELGNQNGTETTADTSPLSDTTTMPDSVTNDDAIEDNETLSGAASKHQSNLHNAVLVLALIVMFGAC</sequence>
<feature type="compositionally biased region" description="Polar residues" evidence="1">
    <location>
        <begin position="222"/>
        <end position="248"/>
    </location>
</feature>
<comment type="caution">
    <text evidence="3">The sequence shown here is derived from an EMBL/GenBank/DDBJ whole genome shotgun (WGS) entry which is preliminary data.</text>
</comment>